<keyword evidence="2" id="KW-0238">DNA-binding</keyword>
<keyword evidence="1" id="KW-0805">Transcription regulation</keyword>
<organism evidence="6 7">
    <name type="scientific">Brevundimonas abyssalis TAR-001</name>
    <dbReference type="NCBI Taxonomy" id="1391729"/>
    <lineage>
        <taxon>Bacteria</taxon>
        <taxon>Pseudomonadati</taxon>
        <taxon>Pseudomonadota</taxon>
        <taxon>Alphaproteobacteria</taxon>
        <taxon>Caulobacterales</taxon>
        <taxon>Caulobacteraceae</taxon>
        <taxon>Brevundimonas</taxon>
    </lineage>
</organism>
<reference evidence="7" key="1">
    <citation type="journal article" date="2013" name="Genome Announc.">
        <title>Draft Genome Sequence of the Dimorphic Prosthecate Bacterium Brevundimonas abyssalis TAR-001T.</title>
        <authorList>
            <person name="Tsubouchi T."/>
            <person name="Nishi S."/>
            <person name="Usui K."/>
            <person name="Shimane Y."/>
            <person name="Takaki Y."/>
            <person name="Maruyama T."/>
            <person name="Hatada Y."/>
        </authorList>
    </citation>
    <scope>NUCLEOTIDE SEQUENCE [LARGE SCALE GENOMIC DNA]</scope>
    <source>
        <strain evidence="7">TAR-001</strain>
    </source>
</reference>
<dbReference type="Gene3D" id="1.10.10.10">
    <property type="entry name" value="Winged helix-like DNA-binding domain superfamily/Winged helix DNA-binding domain"/>
    <property type="match status" value="1"/>
</dbReference>
<dbReference type="GO" id="GO:0003700">
    <property type="term" value="F:DNA-binding transcription factor activity"/>
    <property type="evidence" value="ECO:0007669"/>
    <property type="project" value="InterPro"/>
</dbReference>
<dbReference type="GO" id="GO:0003677">
    <property type="term" value="F:DNA binding"/>
    <property type="evidence" value="ECO:0007669"/>
    <property type="project" value="UniProtKB-KW"/>
</dbReference>
<evidence type="ECO:0000313" key="6">
    <source>
        <dbReference type="EMBL" id="GAD59546.1"/>
    </source>
</evidence>
<gene>
    <name evidence="6" type="ORF">MBEBAB_1796</name>
</gene>
<accession>A0A8E0TSQ2</accession>
<dbReference type="PROSITE" id="PS50995">
    <property type="entry name" value="HTH_MARR_2"/>
    <property type="match status" value="1"/>
</dbReference>
<dbReference type="AlphaFoldDB" id="A0A8E0TSQ2"/>
<keyword evidence="7" id="KW-1185">Reference proteome</keyword>
<name>A0A8E0TSQ2_9CAUL</name>
<dbReference type="InterPro" id="IPR036390">
    <property type="entry name" value="WH_DNA-bd_sf"/>
</dbReference>
<sequence length="198" mass="21302">MVKDGKKARSGPLDASPSHLMHRALQLALDIYAEEVGADGPTQRQFAVLEIASRNEGLTQTDLVRATGIDRSTLADLVARMTAKGLLNRERSVLDGRAKAVSLSDEGRALLESARAKVEAADRRILALMPKARRDSFMKLLADLAAVADAGPDEAKAARRAEKLARKAEKEARKAAEKVQKTKTRRKAGGPGLDVRAA</sequence>
<evidence type="ECO:0000313" key="7">
    <source>
        <dbReference type="Proteomes" id="UP000016569"/>
    </source>
</evidence>
<evidence type="ECO:0000259" key="5">
    <source>
        <dbReference type="PROSITE" id="PS50995"/>
    </source>
</evidence>
<dbReference type="InterPro" id="IPR036388">
    <property type="entry name" value="WH-like_DNA-bd_sf"/>
</dbReference>
<dbReference type="RefSeq" id="WP_021697641.1">
    <property type="nucleotide sequence ID" value="NZ_BATC01000030.1"/>
</dbReference>
<evidence type="ECO:0000256" key="3">
    <source>
        <dbReference type="ARBA" id="ARBA00023163"/>
    </source>
</evidence>
<dbReference type="Proteomes" id="UP000016569">
    <property type="component" value="Unassembled WGS sequence"/>
</dbReference>
<evidence type="ECO:0000256" key="4">
    <source>
        <dbReference type="SAM" id="MobiDB-lite"/>
    </source>
</evidence>
<feature type="domain" description="HTH marR-type" evidence="5">
    <location>
        <begin position="17"/>
        <end position="146"/>
    </location>
</feature>
<evidence type="ECO:0000256" key="1">
    <source>
        <dbReference type="ARBA" id="ARBA00023015"/>
    </source>
</evidence>
<dbReference type="EMBL" id="BATC01000030">
    <property type="protein sequence ID" value="GAD59546.1"/>
    <property type="molecule type" value="Genomic_DNA"/>
</dbReference>
<dbReference type="PANTHER" id="PTHR42756">
    <property type="entry name" value="TRANSCRIPTIONAL REGULATOR, MARR"/>
    <property type="match status" value="1"/>
</dbReference>
<dbReference type="SUPFAM" id="SSF46785">
    <property type="entry name" value="Winged helix' DNA-binding domain"/>
    <property type="match status" value="1"/>
</dbReference>
<feature type="region of interest" description="Disordered" evidence="4">
    <location>
        <begin position="151"/>
        <end position="198"/>
    </location>
</feature>
<comment type="caution">
    <text evidence="6">The sequence shown here is derived from an EMBL/GenBank/DDBJ whole genome shotgun (WGS) entry which is preliminary data.</text>
</comment>
<dbReference type="PRINTS" id="PR00598">
    <property type="entry name" value="HTHMARR"/>
</dbReference>
<dbReference type="SMART" id="SM00347">
    <property type="entry name" value="HTH_MARR"/>
    <property type="match status" value="1"/>
</dbReference>
<dbReference type="InterPro" id="IPR000835">
    <property type="entry name" value="HTH_MarR-typ"/>
</dbReference>
<dbReference type="PANTHER" id="PTHR42756:SF1">
    <property type="entry name" value="TRANSCRIPTIONAL REPRESSOR OF EMRAB OPERON"/>
    <property type="match status" value="1"/>
</dbReference>
<proteinExistence type="predicted"/>
<dbReference type="Pfam" id="PF12802">
    <property type="entry name" value="MarR_2"/>
    <property type="match status" value="1"/>
</dbReference>
<dbReference type="OrthoDB" id="7349109at2"/>
<protein>
    <submittedName>
        <fullName evidence="6">Transcriptional regulator, MarR family</fullName>
    </submittedName>
</protein>
<evidence type="ECO:0000256" key="2">
    <source>
        <dbReference type="ARBA" id="ARBA00023125"/>
    </source>
</evidence>
<feature type="compositionally biased region" description="Basic and acidic residues" evidence="4">
    <location>
        <begin position="153"/>
        <end position="180"/>
    </location>
</feature>
<keyword evidence="3" id="KW-0804">Transcription</keyword>